<dbReference type="SUPFAM" id="SSF53098">
    <property type="entry name" value="Ribonuclease H-like"/>
    <property type="match status" value="1"/>
</dbReference>
<proteinExistence type="predicted"/>
<dbReference type="Gene3D" id="3.30.420.10">
    <property type="entry name" value="Ribonuclease H-like superfamily/Ribonuclease H"/>
    <property type="match status" value="1"/>
</dbReference>
<dbReference type="PANTHER" id="PTHR47723:SF19">
    <property type="entry name" value="POLYNUCLEOTIDYL TRANSFERASE, RIBONUCLEASE H-LIKE SUPERFAMILY PROTEIN"/>
    <property type="match status" value="1"/>
</dbReference>
<protein>
    <recommendedName>
        <fullName evidence="1">RNase H type-1 domain-containing protein</fullName>
    </recommendedName>
</protein>
<dbReference type="InterPro" id="IPR044730">
    <property type="entry name" value="RNase_H-like_dom_plant"/>
</dbReference>
<dbReference type="InterPro" id="IPR002156">
    <property type="entry name" value="RNaseH_domain"/>
</dbReference>
<dbReference type="InterPro" id="IPR012337">
    <property type="entry name" value="RNaseH-like_sf"/>
</dbReference>
<dbReference type="InterPro" id="IPR053151">
    <property type="entry name" value="RNase_H-like"/>
</dbReference>
<feature type="domain" description="RNase H type-1" evidence="1">
    <location>
        <begin position="2"/>
        <end position="110"/>
    </location>
</feature>
<dbReference type="EMBL" id="JBJUIK010000004">
    <property type="protein sequence ID" value="KAL3531426.1"/>
    <property type="molecule type" value="Genomic_DNA"/>
</dbReference>
<accession>A0ABD3AJY8</accession>
<dbReference type="CDD" id="cd06222">
    <property type="entry name" value="RNase_H_like"/>
    <property type="match status" value="1"/>
</dbReference>
<reference evidence="2 3" key="1">
    <citation type="submission" date="2024-11" db="EMBL/GenBank/DDBJ databases">
        <title>A near-complete genome assembly of Cinchona calisaya.</title>
        <authorList>
            <person name="Lian D.C."/>
            <person name="Zhao X.W."/>
            <person name="Wei L."/>
        </authorList>
    </citation>
    <scope>NUCLEOTIDE SEQUENCE [LARGE SCALE GENOMIC DNA]</scope>
    <source>
        <tissue evidence="2">Nenye</tissue>
    </source>
</reference>
<evidence type="ECO:0000313" key="2">
    <source>
        <dbReference type="EMBL" id="KAL3531426.1"/>
    </source>
</evidence>
<dbReference type="InterPro" id="IPR036397">
    <property type="entry name" value="RNaseH_sf"/>
</dbReference>
<gene>
    <name evidence="2" type="ORF">ACH5RR_010748</name>
</gene>
<keyword evidence="3" id="KW-1185">Reference proteome</keyword>
<comment type="caution">
    <text evidence="2">The sequence shown here is derived from an EMBL/GenBank/DDBJ whole genome shotgun (WGS) entry which is preliminary data.</text>
</comment>
<sequence length="172" mass="19346">MAGAVDLFRNTTGDWLLGYSRRIGITTILVAELWAVRDGLHLARDRGFRNLELSIDSLQIVTSLLDSKTPTPSPIFTLLLDCRSLRNKFWTVRIRHIHREMSRVTDRMAKGTVLQTVDFAIHSFAPNYVHQLLFLDVNELSTLRHVGSSVSSNSVTLFDCVITPASVHTTIV</sequence>
<dbReference type="PANTHER" id="PTHR47723">
    <property type="entry name" value="OS05G0353850 PROTEIN"/>
    <property type="match status" value="1"/>
</dbReference>
<dbReference type="AlphaFoldDB" id="A0ABD3AJY8"/>
<dbReference type="Pfam" id="PF13456">
    <property type="entry name" value="RVT_3"/>
    <property type="match status" value="1"/>
</dbReference>
<name>A0ABD3AJY8_9GENT</name>
<organism evidence="2 3">
    <name type="scientific">Cinchona calisaya</name>
    <dbReference type="NCBI Taxonomy" id="153742"/>
    <lineage>
        <taxon>Eukaryota</taxon>
        <taxon>Viridiplantae</taxon>
        <taxon>Streptophyta</taxon>
        <taxon>Embryophyta</taxon>
        <taxon>Tracheophyta</taxon>
        <taxon>Spermatophyta</taxon>
        <taxon>Magnoliopsida</taxon>
        <taxon>eudicotyledons</taxon>
        <taxon>Gunneridae</taxon>
        <taxon>Pentapetalae</taxon>
        <taxon>asterids</taxon>
        <taxon>lamiids</taxon>
        <taxon>Gentianales</taxon>
        <taxon>Rubiaceae</taxon>
        <taxon>Cinchonoideae</taxon>
        <taxon>Cinchoneae</taxon>
        <taxon>Cinchona</taxon>
    </lineage>
</organism>
<evidence type="ECO:0000313" key="3">
    <source>
        <dbReference type="Proteomes" id="UP001630127"/>
    </source>
</evidence>
<evidence type="ECO:0000259" key="1">
    <source>
        <dbReference type="Pfam" id="PF13456"/>
    </source>
</evidence>
<dbReference type="Proteomes" id="UP001630127">
    <property type="component" value="Unassembled WGS sequence"/>
</dbReference>